<proteinExistence type="predicted"/>
<reference evidence="2" key="1">
    <citation type="submission" date="2020-06" db="EMBL/GenBank/DDBJ databases">
        <title>Unique genomic features of the anaerobic methanotrophic archaea.</title>
        <authorList>
            <person name="Chadwick G.L."/>
            <person name="Skennerton C.T."/>
            <person name="Laso-Perez R."/>
            <person name="Leu A.O."/>
            <person name="Speth D.R."/>
            <person name="Yu H."/>
            <person name="Morgan-Lang C."/>
            <person name="Hatzenpichler R."/>
            <person name="Goudeau D."/>
            <person name="Malmstrom R."/>
            <person name="Brazelton W.J."/>
            <person name="Woyke T."/>
            <person name="Hallam S.J."/>
            <person name="Tyson G.W."/>
            <person name="Wegener G."/>
            <person name="Boetius A."/>
            <person name="Orphan V."/>
        </authorList>
    </citation>
    <scope>NUCLEOTIDE SEQUENCE</scope>
</reference>
<protein>
    <submittedName>
        <fullName evidence="2">Uncharacterized protein</fullName>
    </submittedName>
</protein>
<keyword evidence="1" id="KW-0812">Transmembrane</keyword>
<keyword evidence="1" id="KW-0472">Membrane</keyword>
<evidence type="ECO:0000313" key="2">
    <source>
        <dbReference type="EMBL" id="QNO52983.1"/>
    </source>
</evidence>
<dbReference type="AlphaFoldDB" id="A0A7G9YY99"/>
<feature type="transmembrane region" description="Helical" evidence="1">
    <location>
        <begin position="31"/>
        <end position="54"/>
    </location>
</feature>
<feature type="transmembrane region" description="Helical" evidence="1">
    <location>
        <begin position="7"/>
        <end position="25"/>
    </location>
</feature>
<evidence type="ECO:0000256" key="1">
    <source>
        <dbReference type="SAM" id="Phobius"/>
    </source>
</evidence>
<sequence>MRRHEIIIVPLAYLALIALGIFILFSTGSDIAITSILILILATIVAAFLVRYLVTVRKRSIKEKVMERDIEGIANRYVEQMRILYDFEDKYAISTKEFRNELEKVKEGLFELGCEVNGRIRIDRAKLRKVVFADVEWVIKMFEGIKDRHEVVLYSRMIDKCRAYLGSIKELENAGYENIRGQIERIESRTRESEGVEVDSLELSMFMNGVASILEEALRICLRDAHGLEVEGRESAKADTARIRTDIKIVEHSIEHGNYENASKVLKSVIERLVGVLKDAFERYEGEMLELINVVVGISDKEEDKKEVEEMRKSIEACMLPSQMRKLRGHGDALIRKSISALEAVYNKIFEIEGKILKENPTTEVYPVEYWATDKMGEIEELKSMLTSAASDIKGFIHRYRLLASDAHSRLMYDSERLKYIKAK</sequence>
<gene>
    <name evidence="2" type="ORF">FLHAOPAA_00013</name>
</gene>
<name>A0A7G9YY99_9EURY</name>
<keyword evidence="1" id="KW-1133">Transmembrane helix</keyword>
<organism evidence="2">
    <name type="scientific">Candidatus Methanophagaceae archaeon ANME-1 ERB6</name>
    <dbReference type="NCBI Taxonomy" id="2759912"/>
    <lineage>
        <taxon>Archaea</taxon>
        <taxon>Methanobacteriati</taxon>
        <taxon>Methanobacteriota</taxon>
        <taxon>Stenosarchaea group</taxon>
        <taxon>Methanomicrobia</taxon>
        <taxon>Candidatus Methanophagales</taxon>
        <taxon>Candidatus Methanophagaceae</taxon>
    </lineage>
</organism>
<accession>A0A7G9YY99</accession>
<dbReference type="EMBL" id="MT631527">
    <property type="protein sequence ID" value="QNO52983.1"/>
    <property type="molecule type" value="Genomic_DNA"/>
</dbReference>